<dbReference type="EMBL" id="VZUL01000002">
    <property type="protein sequence ID" value="KAB1086351.1"/>
    <property type="molecule type" value="Genomic_DNA"/>
</dbReference>
<proteinExistence type="predicted"/>
<accession>A0A6A1TNC7</accession>
<comment type="caution">
    <text evidence="2">The sequence shown here is derived from an EMBL/GenBank/DDBJ whole genome shotgun (WGS) entry which is preliminary data.</text>
</comment>
<protein>
    <submittedName>
        <fullName evidence="2">Uncharacterized protein</fullName>
    </submittedName>
</protein>
<dbReference type="Proteomes" id="UP000386575">
    <property type="component" value="Unassembled WGS sequence"/>
</dbReference>
<evidence type="ECO:0000256" key="1">
    <source>
        <dbReference type="SAM" id="MobiDB-lite"/>
    </source>
</evidence>
<name>A0A6A1TNC7_NEOGA</name>
<dbReference type="AlphaFoldDB" id="A0A6A1TNC7"/>
<evidence type="ECO:0000313" key="2">
    <source>
        <dbReference type="EMBL" id="KAB1086351.1"/>
    </source>
</evidence>
<evidence type="ECO:0000313" key="3">
    <source>
        <dbReference type="Proteomes" id="UP000386575"/>
    </source>
</evidence>
<gene>
    <name evidence="2" type="ORF">F4V91_07850</name>
</gene>
<reference evidence="2 3" key="1">
    <citation type="submission" date="2019-09" db="EMBL/GenBank/DDBJ databases">
        <title>Genome sequencing of Ng87 strain.</title>
        <authorList>
            <person name="Karasev E.S."/>
            <person name="Andronov E."/>
        </authorList>
    </citation>
    <scope>NUCLEOTIDE SEQUENCE [LARGE SCALE GENOMIC DNA]</scope>
    <source>
        <strain evidence="2 3">Ng87</strain>
    </source>
</reference>
<sequence>MNSKRKLLTLVKPVSVSKPVGTGSDDAGPELSPPPGRAGLSSPPHPSGGAEDGARPENDQCRTISGDGAASPELPSRSCFYERSFQSEHWRVSDTQQDRPLIIDFDNAGIVKGLAKKLKREVRSWGDLISHYDALTVVARAFGHDGYEELHSRLGLANASQPDCAVRPKEAARRYRQYVTVLTENDFSAEEAVHLLKIVTLGSWWNFTRERAPPKIHGTRIRVAETEIEFVDLETAKRLFGIFKRAVHAQGLVVEDGRRHLFAKLFGHPTFNALLARAGQGNPSVPDFYLSPLSLDERVRGYLEVLSDAGIGEDAGMLVLREGFGGWLAIEENEWETLRQPRHVDQVENGRRPRWRPRRTQGLG</sequence>
<organism evidence="2 3">
    <name type="scientific">Neorhizobium galegae</name>
    <name type="common">Rhizobium galegae</name>
    <dbReference type="NCBI Taxonomy" id="399"/>
    <lineage>
        <taxon>Bacteria</taxon>
        <taxon>Pseudomonadati</taxon>
        <taxon>Pseudomonadota</taxon>
        <taxon>Alphaproteobacteria</taxon>
        <taxon>Hyphomicrobiales</taxon>
        <taxon>Rhizobiaceae</taxon>
        <taxon>Rhizobium/Agrobacterium group</taxon>
        <taxon>Neorhizobium</taxon>
    </lineage>
</organism>
<dbReference type="RefSeq" id="WP_151041793.1">
    <property type="nucleotide sequence ID" value="NZ_VZUL01000002.1"/>
</dbReference>
<feature type="region of interest" description="Disordered" evidence="1">
    <location>
        <begin position="1"/>
        <end position="75"/>
    </location>
</feature>